<organism evidence="2 3">
    <name type="scientific">Mycolicibacterium iranicum</name>
    <name type="common">Mycobacterium iranicum</name>
    <dbReference type="NCBI Taxonomy" id="912594"/>
    <lineage>
        <taxon>Bacteria</taxon>
        <taxon>Bacillati</taxon>
        <taxon>Actinomycetota</taxon>
        <taxon>Actinomycetes</taxon>
        <taxon>Mycobacteriales</taxon>
        <taxon>Mycobacteriaceae</taxon>
        <taxon>Mycolicibacterium</taxon>
    </lineage>
</organism>
<evidence type="ECO:0000259" key="1">
    <source>
        <dbReference type="Pfam" id="PF18588"/>
    </source>
</evidence>
<accession>A0ABT4HI35</accession>
<feature type="domain" description="Polysaccharide biosynthesis enzyme WcbI" evidence="1">
    <location>
        <begin position="27"/>
        <end position="230"/>
    </location>
</feature>
<dbReference type="EMBL" id="JAPQYE010000007">
    <property type="protein sequence ID" value="MCZ0729865.1"/>
    <property type="molecule type" value="Genomic_DNA"/>
</dbReference>
<comment type="caution">
    <text evidence="2">The sequence shown here is derived from an EMBL/GenBank/DDBJ whole genome shotgun (WGS) entry which is preliminary data.</text>
</comment>
<dbReference type="RefSeq" id="WP_268786722.1">
    <property type="nucleotide sequence ID" value="NZ_JAPQYE010000007.1"/>
</dbReference>
<name>A0ABT4HI35_MYCIR</name>
<dbReference type="Proteomes" id="UP001084650">
    <property type="component" value="Unassembled WGS sequence"/>
</dbReference>
<reference evidence="2" key="1">
    <citation type="submission" date="2022-12" db="EMBL/GenBank/DDBJ databases">
        <title>Whole genome sequence of Mycolicibacterium iranicum strain SBH312.</title>
        <authorList>
            <person name="Jani J."/>
            <person name="Arifin Mustapha Z."/>
            <person name="Ahmed K."/>
            <person name="Kai Ling C."/>
        </authorList>
    </citation>
    <scope>NUCLEOTIDE SEQUENCE</scope>
    <source>
        <strain evidence="2">SBH312</strain>
    </source>
</reference>
<evidence type="ECO:0000313" key="3">
    <source>
        <dbReference type="Proteomes" id="UP001084650"/>
    </source>
</evidence>
<dbReference type="Pfam" id="PF18588">
    <property type="entry name" value="WcbI"/>
    <property type="match status" value="1"/>
</dbReference>
<protein>
    <submittedName>
        <fullName evidence="2">WcbI family polysaccharide biosynthesis putative acetyltransferase</fullName>
    </submittedName>
</protein>
<keyword evidence="3" id="KW-1185">Reference proteome</keyword>
<gene>
    <name evidence="2" type="ORF">OY187_17565</name>
</gene>
<dbReference type="InterPro" id="IPR041307">
    <property type="entry name" value="WcbI"/>
</dbReference>
<evidence type="ECO:0000313" key="2">
    <source>
        <dbReference type="EMBL" id="MCZ0729865.1"/>
    </source>
</evidence>
<proteinExistence type="predicted"/>
<dbReference type="Gene3D" id="3.40.50.12080">
    <property type="match status" value="2"/>
</dbReference>
<sequence length="316" mass="34509">MNSDIGRRKHYGVFYGEGAAPPDDRPLWLVVGNCQAEALRQVLDAVPDRPYRTVRIPPAHEIGLSDLPYLDTLLATSAMLVSQPIRVGYRDLPLGTSELAERLSPSATCLRWPVMRYAGLYPFQAIVRHPADRSVVPPVVPYHDLRTVAAARAGLSPTATWDVDVTAEQLRAAAEASRAELTRREQRDCDVGVSDLLEQCGAQAAHTINHPGNPVLEALGRRILTAAGLRLPVPTISRTLLDSVHAPLEPRVLTALALDAAPRSYWMHHGTRLSANNVHAAQLNWYAANPDYVELAITRHAEMMDILGLLTVSAAS</sequence>